<accession>A0A1H3K617</accession>
<dbReference type="AlphaFoldDB" id="A0A1H3K617"/>
<dbReference type="Proteomes" id="UP000198935">
    <property type="component" value="Unassembled WGS sequence"/>
</dbReference>
<keyword evidence="2" id="KW-1185">Reference proteome</keyword>
<reference evidence="2" key="1">
    <citation type="submission" date="2016-10" db="EMBL/GenBank/DDBJ databases">
        <authorList>
            <person name="Varghese N."/>
            <person name="Submissions S."/>
        </authorList>
    </citation>
    <scope>NUCLEOTIDE SEQUENCE [LARGE SCALE GENOMIC DNA]</scope>
    <source>
        <strain evidence="2">SP</strain>
    </source>
</reference>
<organism evidence="1 2">
    <name type="scientific">Evansella caseinilytica</name>
    <dbReference type="NCBI Taxonomy" id="1503961"/>
    <lineage>
        <taxon>Bacteria</taxon>
        <taxon>Bacillati</taxon>
        <taxon>Bacillota</taxon>
        <taxon>Bacilli</taxon>
        <taxon>Bacillales</taxon>
        <taxon>Bacillaceae</taxon>
        <taxon>Evansella</taxon>
    </lineage>
</organism>
<gene>
    <name evidence="1" type="ORF">SAMN05421736_10260</name>
</gene>
<proteinExistence type="predicted"/>
<dbReference type="OrthoDB" id="2990595at2"/>
<dbReference type="InterPro" id="IPR025716">
    <property type="entry name" value="Post-transcriptional_regulator"/>
</dbReference>
<evidence type="ECO:0000313" key="2">
    <source>
        <dbReference type="Proteomes" id="UP000198935"/>
    </source>
</evidence>
<dbReference type="STRING" id="1503961.SAMN05421736_10260"/>
<protein>
    <submittedName>
        <fullName evidence="1">Post-transcriptional regulator</fullName>
    </submittedName>
</protein>
<dbReference type="Pfam" id="PF13797">
    <property type="entry name" value="Post_transc_reg"/>
    <property type="match status" value="1"/>
</dbReference>
<name>A0A1H3K617_9BACI</name>
<sequence length="95" mass="11479">MNEDRWKTWETEMEVVLLSKAEEWQLLGYDQVTKEDVWQCFLSKLPRLDVPDPVRPHWLAAELFHMKANDYMNWLTLQAYKGPNWFEDDKAISFD</sequence>
<dbReference type="EMBL" id="FNPI01000002">
    <property type="protein sequence ID" value="SDY47626.1"/>
    <property type="molecule type" value="Genomic_DNA"/>
</dbReference>
<evidence type="ECO:0000313" key="1">
    <source>
        <dbReference type="EMBL" id="SDY47626.1"/>
    </source>
</evidence>